<dbReference type="InterPro" id="IPR013155">
    <property type="entry name" value="M/V/L/I-tRNA-synth_anticd-bd"/>
</dbReference>
<keyword evidence="10" id="KW-0862">Zinc</keyword>
<dbReference type="PANTHER" id="PTHR42765:SF1">
    <property type="entry name" value="ISOLEUCINE--TRNA LIGASE, MITOCHONDRIAL"/>
    <property type="match status" value="1"/>
</dbReference>
<keyword evidence="6 10" id="KW-0648">Protein biosynthesis</keyword>
<keyword evidence="7 10" id="KW-0030">Aminoacyl-tRNA synthetase</keyword>
<dbReference type="InterPro" id="IPR002301">
    <property type="entry name" value="Ile-tRNA-ligase"/>
</dbReference>
<dbReference type="Proteomes" id="UP000472580">
    <property type="component" value="Unassembled WGS sequence"/>
</dbReference>
<dbReference type="GO" id="GO:0004822">
    <property type="term" value="F:isoleucine-tRNA ligase activity"/>
    <property type="evidence" value="ECO:0007669"/>
    <property type="project" value="UniProtKB-UniRule"/>
</dbReference>
<dbReference type="PRINTS" id="PR00984">
    <property type="entry name" value="TRNASYNTHILE"/>
</dbReference>
<feature type="binding site" evidence="10">
    <location>
        <position position="592"/>
    </location>
    <ligand>
        <name>L-isoleucyl-5'-AMP</name>
        <dbReference type="ChEBI" id="CHEBI:178002"/>
    </ligand>
</feature>
<dbReference type="FunFam" id="3.40.50.620:FF:000042">
    <property type="entry name" value="Isoleucine--tRNA ligase"/>
    <property type="match status" value="1"/>
</dbReference>
<dbReference type="InterPro" id="IPR001412">
    <property type="entry name" value="aa-tRNA-synth_I_CS"/>
</dbReference>
<organism evidence="13 14">
    <name type="scientific">Parasutterella muris</name>
    <dbReference type="NCBI Taxonomy" id="2565572"/>
    <lineage>
        <taxon>Bacteria</taxon>
        <taxon>Pseudomonadati</taxon>
        <taxon>Pseudomonadota</taxon>
        <taxon>Betaproteobacteria</taxon>
        <taxon>Burkholderiales</taxon>
        <taxon>Sutterellaceae</taxon>
        <taxon>Parasutterella</taxon>
    </lineage>
</organism>
<evidence type="ECO:0000259" key="12">
    <source>
        <dbReference type="Pfam" id="PF08264"/>
    </source>
</evidence>
<gene>
    <name evidence="10 13" type="primary">ileS</name>
    <name evidence="13" type="ORF">E5987_04805</name>
</gene>
<proteinExistence type="inferred from homology"/>
<evidence type="ECO:0000256" key="1">
    <source>
        <dbReference type="ARBA" id="ARBA00006887"/>
    </source>
</evidence>
<dbReference type="Gene3D" id="3.90.740.10">
    <property type="entry name" value="Valyl/Leucyl/Isoleucyl-tRNA synthetase, editing domain"/>
    <property type="match status" value="1"/>
</dbReference>
<evidence type="ECO:0000259" key="11">
    <source>
        <dbReference type="Pfam" id="PF00133"/>
    </source>
</evidence>
<dbReference type="GO" id="GO:0002161">
    <property type="term" value="F:aminoacyl-tRNA deacylase activity"/>
    <property type="evidence" value="ECO:0007669"/>
    <property type="project" value="InterPro"/>
</dbReference>
<keyword evidence="3 10" id="KW-0436">Ligase</keyword>
<dbReference type="NCBIfam" id="TIGR00392">
    <property type="entry name" value="ileS"/>
    <property type="match status" value="1"/>
</dbReference>
<keyword evidence="14" id="KW-1185">Reference proteome</keyword>
<evidence type="ECO:0000256" key="6">
    <source>
        <dbReference type="ARBA" id="ARBA00022917"/>
    </source>
</evidence>
<feature type="domain" description="Aminoacyl-tRNA synthetase class Ia" evidence="11">
    <location>
        <begin position="38"/>
        <end position="669"/>
    </location>
</feature>
<dbReference type="InterPro" id="IPR050081">
    <property type="entry name" value="Ile-tRNA_ligase"/>
</dbReference>
<evidence type="ECO:0000256" key="3">
    <source>
        <dbReference type="ARBA" id="ARBA00022598"/>
    </source>
</evidence>
<evidence type="ECO:0000256" key="2">
    <source>
        <dbReference type="ARBA" id="ARBA00022490"/>
    </source>
</evidence>
<keyword evidence="4 10" id="KW-0547">Nucleotide-binding</keyword>
<dbReference type="Gene3D" id="3.40.50.620">
    <property type="entry name" value="HUPs"/>
    <property type="match status" value="2"/>
</dbReference>
<feature type="binding site" evidence="10">
    <location>
        <position position="918"/>
    </location>
    <ligand>
        <name>Zn(2+)</name>
        <dbReference type="ChEBI" id="CHEBI:29105"/>
    </ligand>
</feature>
<dbReference type="EMBL" id="WSRP01000011">
    <property type="protein sequence ID" value="MVX56528.1"/>
    <property type="molecule type" value="Genomic_DNA"/>
</dbReference>
<feature type="binding site" evidence="10">
    <location>
        <position position="938"/>
    </location>
    <ligand>
        <name>Zn(2+)</name>
        <dbReference type="ChEBI" id="CHEBI:29105"/>
    </ligand>
</feature>
<dbReference type="GO" id="GO:0005829">
    <property type="term" value="C:cytosol"/>
    <property type="evidence" value="ECO:0007669"/>
    <property type="project" value="TreeGrafter"/>
</dbReference>
<evidence type="ECO:0000313" key="14">
    <source>
        <dbReference type="Proteomes" id="UP000472580"/>
    </source>
</evidence>
<comment type="subunit">
    <text evidence="10">Monomer.</text>
</comment>
<feature type="domain" description="Methionyl/Valyl/Leucyl/Isoleucyl-tRNA synthetase anticodon-binding" evidence="12">
    <location>
        <begin position="716"/>
        <end position="866"/>
    </location>
</feature>
<name>A0A6L6YIK4_9BURK</name>
<dbReference type="Pfam" id="PF08264">
    <property type="entry name" value="Anticodon_1"/>
    <property type="match status" value="1"/>
</dbReference>
<dbReference type="CDD" id="cd07960">
    <property type="entry name" value="Anticodon_Ia_Ile_BEm"/>
    <property type="match status" value="1"/>
</dbReference>
<dbReference type="OrthoDB" id="9810365at2"/>
<dbReference type="InterPro" id="IPR009080">
    <property type="entry name" value="tRNAsynth_Ia_anticodon-bd"/>
</dbReference>
<dbReference type="SUPFAM" id="SSF52374">
    <property type="entry name" value="Nucleotidylyl transferase"/>
    <property type="match status" value="1"/>
</dbReference>
<evidence type="ECO:0000313" key="13">
    <source>
        <dbReference type="EMBL" id="MVX56528.1"/>
    </source>
</evidence>
<reference evidence="13 14" key="1">
    <citation type="submission" date="2019-12" db="EMBL/GenBank/DDBJ databases">
        <title>Microbes associate with the intestines of laboratory mice.</title>
        <authorList>
            <person name="Navarre W."/>
            <person name="Wong E."/>
        </authorList>
    </citation>
    <scope>NUCLEOTIDE SEQUENCE [LARGE SCALE GENOMIC DNA]</scope>
    <source>
        <strain evidence="13 14">NM82_D38</strain>
    </source>
</reference>
<dbReference type="InterPro" id="IPR033708">
    <property type="entry name" value="Anticodon_Ile_BEm"/>
</dbReference>
<keyword evidence="5 10" id="KW-0067">ATP-binding</keyword>
<dbReference type="SUPFAM" id="SSF47323">
    <property type="entry name" value="Anticodon-binding domain of a subclass of class I aminoacyl-tRNA synthetases"/>
    <property type="match status" value="1"/>
</dbReference>
<dbReference type="InterPro" id="IPR014729">
    <property type="entry name" value="Rossmann-like_a/b/a_fold"/>
</dbReference>
<feature type="short sequence motif" description="'KMSKS' region" evidence="10">
    <location>
        <begin position="633"/>
        <end position="637"/>
    </location>
</feature>
<dbReference type="GO" id="GO:0006428">
    <property type="term" value="P:isoleucyl-tRNA aminoacylation"/>
    <property type="evidence" value="ECO:0007669"/>
    <property type="project" value="UniProtKB-UniRule"/>
</dbReference>
<comment type="catalytic activity">
    <reaction evidence="9 10">
        <text>tRNA(Ile) + L-isoleucine + ATP = L-isoleucyl-tRNA(Ile) + AMP + diphosphate</text>
        <dbReference type="Rhea" id="RHEA:11060"/>
        <dbReference type="Rhea" id="RHEA-COMP:9666"/>
        <dbReference type="Rhea" id="RHEA-COMP:9695"/>
        <dbReference type="ChEBI" id="CHEBI:30616"/>
        <dbReference type="ChEBI" id="CHEBI:33019"/>
        <dbReference type="ChEBI" id="CHEBI:58045"/>
        <dbReference type="ChEBI" id="CHEBI:78442"/>
        <dbReference type="ChEBI" id="CHEBI:78528"/>
        <dbReference type="ChEBI" id="CHEBI:456215"/>
        <dbReference type="EC" id="6.1.1.5"/>
    </reaction>
</comment>
<dbReference type="Pfam" id="PF00133">
    <property type="entry name" value="tRNA-synt_1"/>
    <property type="match status" value="1"/>
</dbReference>
<feature type="short sequence motif" description="'HIGH' region" evidence="10">
    <location>
        <begin position="68"/>
        <end position="78"/>
    </location>
</feature>
<comment type="cofactor">
    <cofactor evidence="10">
        <name>Zn(2+)</name>
        <dbReference type="ChEBI" id="CHEBI:29105"/>
    </cofactor>
    <text evidence="10">Binds 1 zinc ion per subunit.</text>
</comment>
<evidence type="ECO:0000256" key="4">
    <source>
        <dbReference type="ARBA" id="ARBA00022741"/>
    </source>
</evidence>
<keyword evidence="2 10" id="KW-0963">Cytoplasm</keyword>
<feature type="binding site" evidence="10">
    <location>
        <position position="941"/>
    </location>
    <ligand>
        <name>Zn(2+)</name>
        <dbReference type="ChEBI" id="CHEBI:29105"/>
    </ligand>
</feature>
<keyword evidence="10" id="KW-0479">Metal-binding</keyword>
<comment type="function">
    <text evidence="8 10">Catalyzes the attachment of isoleucine to tRNA(Ile). As IleRS can inadvertently accommodate and process structurally similar amino acids such as valine, to avoid such errors it has two additional distinct tRNA(Ile)-dependent editing activities. One activity is designated as 'pretransfer' editing and involves the hydrolysis of activated Val-AMP. The other activity is designated 'posttransfer' editing and involves deacylation of mischarged Val-tRNA(Ile).</text>
</comment>
<dbReference type="Gene3D" id="1.10.730.20">
    <property type="match status" value="1"/>
</dbReference>
<dbReference type="AlphaFoldDB" id="A0A6L6YIK4"/>
<dbReference type="GO" id="GO:0008270">
    <property type="term" value="F:zinc ion binding"/>
    <property type="evidence" value="ECO:0007669"/>
    <property type="project" value="UniProtKB-UniRule"/>
</dbReference>
<comment type="subcellular location">
    <subcellularLocation>
        <location evidence="10">Cytoplasm</location>
    </subcellularLocation>
</comment>
<comment type="domain">
    <text evidence="10">IleRS has two distinct active sites: one for aminoacylation and one for editing. The misactivated valine is translocated from the active site to the editing site, which sterically excludes the correctly activated isoleucine. The single editing site contains two valyl binding pockets, one specific for each substrate (Val-AMP or Val-tRNA(Ile)).</text>
</comment>
<feature type="binding site" evidence="10">
    <location>
        <position position="921"/>
    </location>
    <ligand>
        <name>Zn(2+)</name>
        <dbReference type="ChEBI" id="CHEBI:29105"/>
    </ligand>
</feature>
<dbReference type="GO" id="GO:0005524">
    <property type="term" value="F:ATP binding"/>
    <property type="evidence" value="ECO:0007669"/>
    <property type="project" value="UniProtKB-UniRule"/>
</dbReference>
<protein>
    <recommendedName>
        <fullName evidence="10">Isoleucine--tRNA ligase</fullName>
        <ecNumber evidence="10">6.1.1.5</ecNumber>
    </recommendedName>
    <alternativeName>
        <fullName evidence="10">Isoleucyl-tRNA synthetase</fullName>
        <shortName evidence="10">IleRS</shortName>
    </alternativeName>
</protein>
<evidence type="ECO:0000256" key="9">
    <source>
        <dbReference type="ARBA" id="ARBA00048359"/>
    </source>
</evidence>
<evidence type="ECO:0000256" key="10">
    <source>
        <dbReference type="HAMAP-Rule" id="MF_02002"/>
    </source>
</evidence>
<dbReference type="GO" id="GO:0000049">
    <property type="term" value="F:tRNA binding"/>
    <property type="evidence" value="ECO:0007669"/>
    <property type="project" value="InterPro"/>
</dbReference>
<dbReference type="SUPFAM" id="SSF50677">
    <property type="entry name" value="ValRS/IleRS/LeuRS editing domain"/>
    <property type="match status" value="1"/>
</dbReference>
<evidence type="ECO:0000256" key="8">
    <source>
        <dbReference type="ARBA" id="ARBA00025217"/>
    </source>
</evidence>
<evidence type="ECO:0000256" key="5">
    <source>
        <dbReference type="ARBA" id="ARBA00022840"/>
    </source>
</evidence>
<dbReference type="HAMAP" id="MF_02002">
    <property type="entry name" value="Ile_tRNA_synth_type1"/>
    <property type="match status" value="1"/>
</dbReference>
<dbReference type="PROSITE" id="PS00178">
    <property type="entry name" value="AA_TRNA_LIGASE_I"/>
    <property type="match status" value="1"/>
</dbReference>
<accession>A0A6L6YIK4</accession>
<dbReference type="RefSeq" id="WP_160334962.1">
    <property type="nucleotide sequence ID" value="NZ_WSRP01000011.1"/>
</dbReference>
<dbReference type="InterPro" id="IPR023585">
    <property type="entry name" value="Ile-tRNA-ligase_type1"/>
</dbReference>
<evidence type="ECO:0000256" key="7">
    <source>
        <dbReference type="ARBA" id="ARBA00023146"/>
    </source>
</evidence>
<dbReference type="InterPro" id="IPR009008">
    <property type="entry name" value="Val/Leu/Ile-tRNA-synth_edit"/>
</dbReference>
<comment type="caution">
    <text evidence="13">The sequence shown here is derived from an EMBL/GenBank/DDBJ whole genome shotgun (WGS) entry which is preliminary data.</text>
</comment>
<dbReference type="PANTHER" id="PTHR42765">
    <property type="entry name" value="SOLEUCYL-TRNA SYNTHETASE"/>
    <property type="match status" value="1"/>
</dbReference>
<dbReference type="InterPro" id="IPR002300">
    <property type="entry name" value="aa-tRNA-synth_Ia"/>
</dbReference>
<dbReference type="EC" id="6.1.1.5" evidence="10"/>
<dbReference type="CDD" id="cd00818">
    <property type="entry name" value="IleRS_core"/>
    <property type="match status" value="1"/>
</dbReference>
<feature type="binding site" evidence="10">
    <location>
        <position position="636"/>
    </location>
    <ligand>
        <name>ATP</name>
        <dbReference type="ChEBI" id="CHEBI:30616"/>
    </ligand>
</feature>
<comment type="similarity">
    <text evidence="1 10">Belongs to the class-I aminoacyl-tRNA synthetase family. IleS type 1 subfamily.</text>
</comment>
<sequence>MSKKNDAAAKEAAKKYPLNLPDTPFPMRGNLPAREPGWIKDWLEKDVYGKIRAARKGEKRFLLHDGPPYANGNIHVGHAVNKILKDIILKTKTLEGFDAPYVPGWDCHGMPIEIQIEKKFGKNLPKEEVMQKCREYAKEQIKNQMAGFQRLGVLGDWSDPYLTMRPETEAEEIRALGVILEKGFVYRGLKPVNWCFDCQSALAEAEVEYADKSSPTLDTAFPISAEDKPRLEQIFNYKCDKPVAAVIWTTTPWTIPANQALNMNPELDYVLVDTPNRMFVLAESLYEESLKRFGLEGKPVAKAKGSEFQGLRFKHPLCEMDPFYDRFSPVFLADYVDATAGTGIVHSAPAYGVDDFVSCKANGITNDDILNPVMGNGSYSESLPLFGGLNIWKAKDKILDTLQITGNLLSRGSMVHSYMNCWRHKTPLIYRATNQWFIRMDEPNADTKGVFSADAPADPLRKTALEGVDRTEFIPAWGEARLHNMIANRPDWCISRQRNWGVPLPFLINKETGKLHPDTLAILRKVADMVEKDGIEAWTRVKVEDLIDKDTDKYEKSSDILDVWFDSGTTHVTVMRGSHADKLTYPADLYLEGSDQHRGWFHSSLLTGSAIDGRPPYQALLTHGFTVDEQGRKMSKSLGNVIAPSEISDRYGAEILRLWVGLSDYTAEIGLGERILKGTVEGYRRFRNTIRFLLANVSDFDINKDAVAIEDMVEIDRWAIARMQQLQQEIRERYSKYEFHTACSALLLFASDDLGGFYLDILKDRLYTTGANGQARRSAQTGLWYITDTLLKLLAPVLSFTAEEAYACFNPNNKGSIFIEKFTDLPHVKESAELLNKWALIRAVRSDVQVELERLREKGQLGSSLQGEVSMKLPQPEYDVISQLGDELSFVMITSKATLDGVSDKREITVKPSSAPKCERCWQYKEDVGCDKNYPTLCCRCIGNLFGTPETRRFA</sequence>